<organism evidence="12 13">
    <name type="scientific">Alteromonas profundi</name>
    <dbReference type="NCBI Taxonomy" id="2696062"/>
    <lineage>
        <taxon>Bacteria</taxon>
        <taxon>Pseudomonadati</taxon>
        <taxon>Pseudomonadota</taxon>
        <taxon>Gammaproteobacteria</taxon>
        <taxon>Alteromonadales</taxon>
        <taxon>Alteromonadaceae</taxon>
        <taxon>Alteromonas/Salinimonas group</taxon>
        <taxon>Alteromonas</taxon>
    </lineage>
</organism>
<evidence type="ECO:0000256" key="3">
    <source>
        <dbReference type="ARBA" id="ARBA00011245"/>
    </source>
</evidence>
<evidence type="ECO:0000256" key="2">
    <source>
        <dbReference type="ARBA" id="ARBA00007615"/>
    </source>
</evidence>
<dbReference type="GO" id="GO:0044874">
    <property type="term" value="P:lipoprotein localization to outer membrane"/>
    <property type="evidence" value="ECO:0007669"/>
    <property type="project" value="UniProtKB-UniRule"/>
</dbReference>
<evidence type="ECO:0000256" key="5">
    <source>
        <dbReference type="ARBA" id="ARBA00022448"/>
    </source>
</evidence>
<dbReference type="Proteomes" id="UP000470213">
    <property type="component" value="Unassembled WGS sequence"/>
</dbReference>
<dbReference type="HAMAP" id="MF_00240">
    <property type="entry name" value="LolA"/>
    <property type="match status" value="1"/>
</dbReference>
<dbReference type="PANTHER" id="PTHR35869">
    <property type="entry name" value="OUTER-MEMBRANE LIPOPROTEIN CARRIER PROTEIN"/>
    <property type="match status" value="1"/>
</dbReference>
<comment type="function">
    <text evidence="10">Participates in the translocation of lipoproteins from the inner membrane to the outer membrane. Only forms a complex with a lipoprotein if the residue after the N-terminal Cys is not an aspartate (The Asp acts as a targeting signal to indicate that the lipoprotein should stay in the inner membrane).</text>
</comment>
<evidence type="ECO:0000256" key="8">
    <source>
        <dbReference type="ARBA" id="ARBA00022927"/>
    </source>
</evidence>
<keyword evidence="13" id="KW-1185">Reference proteome</keyword>
<evidence type="ECO:0000256" key="6">
    <source>
        <dbReference type="ARBA" id="ARBA00022729"/>
    </source>
</evidence>
<evidence type="ECO:0000256" key="4">
    <source>
        <dbReference type="ARBA" id="ARBA00014035"/>
    </source>
</evidence>
<evidence type="ECO:0000313" key="13">
    <source>
        <dbReference type="Proteomes" id="UP000470213"/>
    </source>
</evidence>
<dbReference type="InterPro" id="IPR004564">
    <property type="entry name" value="OM_lipoprot_carrier_LolA-like"/>
</dbReference>
<keyword evidence="7 10" id="KW-0574">Periplasm</keyword>
<comment type="similarity">
    <text evidence="2 10">Belongs to the LolA family.</text>
</comment>
<feature type="chain" id="PRO_5031655857" description="Outer-membrane lipoprotein carrier protein" evidence="10">
    <location>
        <begin position="26"/>
        <end position="243"/>
    </location>
</feature>
<dbReference type="RefSeq" id="WP_163084792.1">
    <property type="nucleotide sequence ID" value="NZ_JAAAWN010000009.1"/>
</dbReference>
<gene>
    <name evidence="10 12" type="primary">lolA</name>
    <name evidence="12" type="ORF">GTH32_08390</name>
</gene>
<keyword evidence="8 10" id="KW-0653">Protein transport</keyword>
<dbReference type="Gene3D" id="2.50.20.10">
    <property type="entry name" value="Lipoprotein localisation LolA/LolB/LppX"/>
    <property type="match status" value="1"/>
</dbReference>
<evidence type="ECO:0000313" key="12">
    <source>
        <dbReference type="EMBL" id="NDV91200.1"/>
    </source>
</evidence>
<dbReference type="CDD" id="cd16325">
    <property type="entry name" value="LolA"/>
    <property type="match status" value="1"/>
</dbReference>
<dbReference type="GO" id="GO:0042953">
    <property type="term" value="P:lipoprotein transport"/>
    <property type="evidence" value="ECO:0007669"/>
    <property type="project" value="InterPro"/>
</dbReference>
<dbReference type="PANTHER" id="PTHR35869:SF1">
    <property type="entry name" value="OUTER-MEMBRANE LIPOPROTEIN CARRIER PROTEIN"/>
    <property type="match status" value="1"/>
</dbReference>
<sequence precursor="true">MKIAVLKLSVLCCALGLGFTAPVLSKTQQSSAMLEQPAEASKRADANMDTHSASDTHNSAQTALKARLQEFDSYKAKFTQTVTDTEGNVVHEAKGELVMARPNKLRWETSFPDETLLIADGQSVWNLDTFVEQVTVMSQQQTVQDNPIMLLTAQDQETWDSFTISRLDSELEQYQVVPNTMEGQIRALTLAFNAQGRLARLDMLDAQAQTSALVFTDINVGIDVAARMFEVDIPSSYVVDDQR</sequence>
<feature type="region of interest" description="Disordered" evidence="11">
    <location>
        <begin position="32"/>
        <end position="60"/>
    </location>
</feature>
<accession>A0A7X5RL87</accession>
<evidence type="ECO:0000256" key="11">
    <source>
        <dbReference type="SAM" id="MobiDB-lite"/>
    </source>
</evidence>
<dbReference type="Pfam" id="PF03548">
    <property type="entry name" value="LolA"/>
    <property type="match status" value="1"/>
</dbReference>
<reference evidence="12 13" key="1">
    <citation type="submission" date="2020-01" db="EMBL/GenBank/DDBJ databases">
        <authorList>
            <person name="Chen J."/>
            <person name="Zhu S."/>
            <person name="Yang J."/>
        </authorList>
    </citation>
    <scope>NUCLEOTIDE SEQUENCE [LARGE SCALE GENOMIC DNA]</scope>
    <source>
        <strain evidence="12 13">345S023</strain>
    </source>
</reference>
<feature type="signal peptide" evidence="10">
    <location>
        <begin position="1"/>
        <end position="25"/>
    </location>
</feature>
<evidence type="ECO:0000256" key="10">
    <source>
        <dbReference type="HAMAP-Rule" id="MF_00240"/>
    </source>
</evidence>
<dbReference type="EMBL" id="JAAAWN010000009">
    <property type="protein sequence ID" value="NDV91200.1"/>
    <property type="molecule type" value="Genomic_DNA"/>
</dbReference>
<keyword evidence="9 10" id="KW-0143">Chaperone</keyword>
<name>A0A7X5RL87_9ALTE</name>
<dbReference type="InterPro" id="IPR018323">
    <property type="entry name" value="OM_lipoprot_carrier_LolA_Pbac"/>
</dbReference>
<evidence type="ECO:0000256" key="7">
    <source>
        <dbReference type="ARBA" id="ARBA00022764"/>
    </source>
</evidence>
<comment type="subunit">
    <text evidence="3 10">Monomer.</text>
</comment>
<comment type="caution">
    <text evidence="12">The sequence shown here is derived from an EMBL/GenBank/DDBJ whole genome shotgun (WGS) entry which is preliminary data.</text>
</comment>
<dbReference type="AlphaFoldDB" id="A0A7X5RL87"/>
<keyword evidence="5 10" id="KW-0813">Transport</keyword>
<dbReference type="InterPro" id="IPR029046">
    <property type="entry name" value="LolA/LolB/LppX"/>
</dbReference>
<keyword evidence="6 10" id="KW-0732">Signal</keyword>
<dbReference type="NCBIfam" id="TIGR00547">
    <property type="entry name" value="lolA"/>
    <property type="match status" value="1"/>
</dbReference>
<feature type="compositionally biased region" description="Basic and acidic residues" evidence="11">
    <location>
        <begin position="40"/>
        <end position="54"/>
    </location>
</feature>
<evidence type="ECO:0000256" key="9">
    <source>
        <dbReference type="ARBA" id="ARBA00023186"/>
    </source>
</evidence>
<comment type="subcellular location">
    <subcellularLocation>
        <location evidence="1 10">Periplasm</location>
    </subcellularLocation>
</comment>
<dbReference type="GO" id="GO:0030288">
    <property type="term" value="C:outer membrane-bounded periplasmic space"/>
    <property type="evidence" value="ECO:0007669"/>
    <property type="project" value="TreeGrafter"/>
</dbReference>
<evidence type="ECO:0000256" key="1">
    <source>
        <dbReference type="ARBA" id="ARBA00004418"/>
    </source>
</evidence>
<protein>
    <recommendedName>
        <fullName evidence="4 10">Outer-membrane lipoprotein carrier protein</fullName>
    </recommendedName>
</protein>
<proteinExistence type="inferred from homology"/>
<dbReference type="SUPFAM" id="SSF89392">
    <property type="entry name" value="Prokaryotic lipoproteins and lipoprotein localization factors"/>
    <property type="match status" value="1"/>
</dbReference>
<keyword evidence="12" id="KW-0449">Lipoprotein</keyword>